<name>A0A815Y3G3_9BILA</name>
<evidence type="ECO:0000313" key="3">
    <source>
        <dbReference type="EMBL" id="CAF1565180.1"/>
    </source>
</evidence>
<organism evidence="3 4">
    <name type="scientific">Adineta steineri</name>
    <dbReference type="NCBI Taxonomy" id="433720"/>
    <lineage>
        <taxon>Eukaryota</taxon>
        <taxon>Metazoa</taxon>
        <taxon>Spiralia</taxon>
        <taxon>Gnathifera</taxon>
        <taxon>Rotifera</taxon>
        <taxon>Eurotatoria</taxon>
        <taxon>Bdelloidea</taxon>
        <taxon>Adinetida</taxon>
        <taxon>Adinetidae</taxon>
        <taxon>Adineta</taxon>
    </lineage>
</organism>
<sequence>RNCCWRLPIEPANYTQKQSIGFGFVDVPFCYYPKDFPNYKIASNENLNDQIDQHLSNLFTMKSS</sequence>
<dbReference type="AlphaFoldDB" id="A0A815Y3G3"/>
<accession>A0A815Y3G3</accession>
<evidence type="ECO:0000256" key="1">
    <source>
        <dbReference type="PROSITE-ProRule" id="PRU00779"/>
    </source>
</evidence>
<proteinExistence type="predicted"/>
<gene>
    <name evidence="3" type="ORF">JYZ213_LOCUS47094</name>
</gene>
<feature type="domain" description="P-type" evidence="2">
    <location>
        <begin position="1"/>
        <end position="34"/>
    </location>
</feature>
<evidence type="ECO:0000259" key="2">
    <source>
        <dbReference type="PROSITE" id="PS51448"/>
    </source>
</evidence>
<comment type="caution">
    <text evidence="1">Lacks conserved residue(s) required for the propagation of feature annotation.</text>
</comment>
<feature type="non-terminal residue" evidence="3">
    <location>
        <position position="1"/>
    </location>
</feature>
<dbReference type="Proteomes" id="UP000663845">
    <property type="component" value="Unassembled WGS sequence"/>
</dbReference>
<comment type="caution">
    <text evidence="3">The sequence shown here is derived from an EMBL/GenBank/DDBJ whole genome shotgun (WGS) entry which is preliminary data.</text>
</comment>
<dbReference type="EMBL" id="CAJNOG010007437">
    <property type="protein sequence ID" value="CAF1565180.1"/>
    <property type="molecule type" value="Genomic_DNA"/>
</dbReference>
<evidence type="ECO:0000313" key="4">
    <source>
        <dbReference type="Proteomes" id="UP000663845"/>
    </source>
</evidence>
<dbReference type="PROSITE" id="PS51448">
    <property type="entry name" value="P_TREFOIL_2"/>
    <property type="match status" value="1"/>
</dbReference>
<dbReference type="InterPro" id="IPR000519">
    <property type="entry name" value="P_trefoil_dom"/>
</dbReference>
<protein>
    <recommendedName>
        <fullName evidence="2">P-type domain-containing protein</fullName>
    </recommendedName>
</protein>
<reference evidence="3" key="1">
    <citation type="submission" date="2021-02" db="EMBL/GenBank/DDBJ databases">
        <authorList>
            <person name="Nowell W R."/>
        </authorList>
    </citation>
    <scope>NUCLEOTIDE SEQUENCE</scope>
</reference>